<proteinExistence type="predicted"/>
<dbReference type="Proteomes" id="UP000325081">
    <property type="component" value="Unassembled WGS sequence"/>
</dbReference>
<gene>
    <name evidence="2" type="ORF">STAS_07565</name>
</gene>
<keyword evidence="3" id="KW-1185">Reference proteome</keyword>
<feature type="region of interest" description="Disordered" evidence="1">
    <location>
        <begin position="146"/>
        <end position="178"/>
    </location>
</feature>
<feature type="region of interest" description="Disordered" evidence="1">
    <location>
        <begin position="1"/>
        <end position="23"/>
    </location>
</feature>
<feature type="compositionally biased region" description="Polar residues" evidence="1">
    <location>
        <begin position="169"/>
        <end position="178"/>
    </location>
</feature>
<protein>
    <submittedName>
        <fullName evidence="2">Bromodomain adjacent to zinc finger domain protein</fullName>
    </submittedName>
</protein>
<evidence type="ECO:0000313" key="2">
    <source>
        <dbReference type="EMBL" id="GER31556.1"/>
    </source>
</evidence>
<dbReference type="AlphaFoldDB" id="A0A5A7PG61"/>
<evidence type="ECO:0000313" key="3">
    <source>
        <dbReference type="Proteomes" id="UP000325081"/>
    </source>
</evidence>
<name>A0A5A7PG61_STRAF</name>
<comment type="caution">
    <text evidence="2">The sequence shown here is derived from an EMBL/GenBank/DDBJ whole genome shotgun (WGS) entry which is preliminary data.</text>
</comment>
<dbReference type="EMBL" id="BKCP01004505">
    <property type="protein sequence ID" value="GER31556.1"/>
    <property type="molecule type" value="Genomic_DNA"/>
</dbReference>
<sequence length="178" mass="19871">MREPDEENKEGLGPAGRPTSGWVLDGTVRTADDAELIVGGAVARSGGRRRSHLGLTFFGAEVELGRQWNWRRKLRFAAPTSTFSSRPLRLHCRQRRHHGCERTNNMTRLVGPRCVKKGKTAAVMRRQSSGTMCVWKILRPVSPEETTFTTSGLSSGVGGCKQRRRRSPALSSISERRR</sequence>
<accession>A0A5A7PG61</accession>
<evidence type="ECO:0000256" key="1">
    <source>
        <dbReference type="SAM" id="MobiDB-lite"/>
    </source>
</evidence>
<reference evidence="3" key="1">
    <citation type="journal article" date="2019" name="Curr. Biol.">
        <title>Genome Sequence of Striga asiatica Provides Insight into the Evolution of Plant Parasitism.</title>
        <authorList>
            <person name="Yoshida S."/>
            <person name="Kim S."/>
            <person name="Wafula E.K."/>
            <person name="Tanskanen J."/>
            <person name="Kim Y.M."/>
            <person name="Honaas L."/>
            <person name="Yang Z."/>
            <person name="Spallek T."/>
            <person name="Conn C.E."/>
            <person name="Ichihashi Y."/>
            <person name="Cheong K."/>
            <person name="Cui S."/>
            <person name="Der J.P."/>
            <person name="Gundlach H."/>
            <person name="Jiao Y."/>
            <person name="Hori C."/>
            <person name="Ishida J.K."/>
            <person name="Kasahara H."/>
            <person name="Kiba T."/>
            <person name="Kim M.S."/>
            <person name="Koo N."/>
            <person name="Laohavisit A."/>
            <person name="Lee Y.H."/>
            <person name="Lumba S."/>
            <person name="McCourt P."/>
            <person name="Mortimer J.C."/>
            <person name="Mutuku J.M."/>
            <person name="Nomura T."/>
            <person name="Sasaki-Sekimoto Y."/>
            <person name="Seto Y."/>
            <person name="Wang Y."/>
            <person name="Wakatake T."/>
            <person name="Sakakibara H."/>
            <person name="Demura T."/>
            <person name="Yamaguchi S."/>
            <person name="Yoneyama K."/>
            <person name="Manabe R.I."/>
            <person name="Nelson D.C."/>
            <person name="Schulman A.H."/>
            <person name="Timko M.P."/>
            <person name="dePamphilis C.W."/>
            <person name="Choi D."/>
            <person name="Shirasu K."/>
        </authorList>
    </citation>
    <scope>NUCLEOTIDE SEQUENCE [LARGE SCALE GENOMIC DNA]</scope>
    <source>
        <strain evidence="3">cv. UVA1</strain>
    </source>
</reference>
<organism evidence="2 3">
    <name type="scientific">Striga asiatica</name>
    <name type="common">Asiatic witchweed</name>
    <name type="synonym">Buchnera asiatica</name>
    <dbReference type="NCBI Taxonomy" id="4170"/>
    <lineage>
        <taxon>Eukaryota</taxon>
        <taxon>Viridiplantae</taxon>
        <taxon>Streptophyta</taxon>
        <taxon>Embryophyta</taxon>
        <taxon>Tracheophyta</taxon>
        <taxon>Spermatophyta</taxon>
        <taxon>Magnoliopsida</taxon>
        <taxon>eudicotyledons</taxon>
        <taxon>Gunneridae</taxon>
        <taxon>Pentapetalae</taxon>
        <taxon>asterids</taxon>
        <taxon>lamiids</taxon>
        <taxon>Lamiales</taxon>
        <taxon>Orobanchaceae</taxon>
        <taxon>Buchnereae</taxon>
        <taxon>Striga</taxon>
    </lineage>
</organism>